<dbReference type="Proteomes" id="UP000030748">
    <property type="component" value="Unassembled WGS sequence"/>
</dbReference>
<sequence length="334" mass="37357">MAKMSSNNIPMNNMKKTEQKISHPRRFSTGNSIVKITEPTPIPIPNYLRASIGSCHDFCKYGPKHGLQPKLTRPPLSPKPKNNVVKNVSVEEKSSDKNHKGKKVLLPSTNKPEPSQTKNAEATRTFLKGSSNIRTRTNGGKDTNKSSLPKRALLPQSKTIKTRAVKPEAKKTNYENVPEKIIHVVEQKDEKAPSEDRKVDSNKSRTTTTTTRGGRANITPEETDSSPRKLKFRRGKVLEARNGSEGSVTEKGLRRVGSDREFVHKKNDSAKGSLRRQGIEWKNMNTTGLYNIVIEETASKLVKMRKSKVEALVGAFEKVIKIHDYESSRTSSNF</sequence>
<reference evidence="3 4" key="1">
    <citation type="journal article" date="2013" name="Proc. Natl. Acad. Sci. U.S.A.">
        <title>Fine-scale variation in meiotic recombination in Mimulus inferred from population shotgun sequencing.</title>
        <authorList>
            <person name="Hellsten U."/>
            <person name="Wright K.M."/>
            <person name="Jenkins J."/>
            <person name="Shu S."/>
            <person name="Yuan Y."/>
            <person name="Wessler S.R."/>
            <person name="Schmutz J."/>
            <person name="Willis J.H."/>
            <person name="Rokhsar D.S."/>
        </authorList>
    </citation>
    <scope>NUCLEOTIDE SEQUENCE [LARGE SCALE GENOMIC DNA]</scope>
    <source>
        <strain evidence="4">cv. DUN x IM62</strain>
    </source>
</reference>
<feature type="region of interest" description="Disordered" evidence="1">
    <location>
        <begin position="1"/>
        <end position="25"/>
    </location>
</feature>
<feature type="compositionally biased region" description="Polar residues" evidence="1">
    <location>
        <begin position="1"/>
        <end position="11"/>
    </location>
</feature>
<proteinExistence type="predicted"/>
<dbReference type="EMBL" id="KI632161">
    <property type="protein sequence ID" value="EYU23511.1"/>
    <property type="molecule type" value="Genomic_DNA"/>
</dbReference>
<evidence type="ECO:0000259" key="2">
    <source>
        <dbReference type="SMART" id="SM01054"/>
    </source>
</evidence>
<dbReference type="Pfam" id="PF07839">
    <property type="entry name" value="CaM_binding"/>
    <property type="match status" value="1"/>
</dbReference>
<dbReference type="AlphaFoldDB" id="A0A022Q6D7"/>
<dbReference type="InterPro" id="IPR012417">
    <property type="entry name" value="CaM-bd_dom_pln"/>
</dbReference>
<feature type="domain" description="Calmodulin-binding" evidence="2">
    <location>
        <begin position="200"/>
        <end position="321"/>
    </location>
</feature>
<feature type="compositionally biased region" description="Basic and acidic residues" evidence="1">
    <location>
        <begin position="89"/>
        <end position="98"/>
    </location>
</feature>
<feature type="compositionally biased region" description="Basic and acidic residues" evidence="1">
    <location>
        <begin position="165"/>
        <end position="203"/>
    </location>
</feature>
<gene>
    <name evidence="3" type="ORF">MIMGU_mgv1a009695mg</name>
</gene>
<dbReference type="SMART" id="SM01054">
    <property type="entry name" value="CaM_binding"/>
    <property type="match status" value="1"/>
</dbReference>
<dbReference type="PANTHER" id="PTHR33349:SF1">
    <property type="entry name" value="EMB|CAB62594.1"/>
    <property type="match status" value="1"/>
</dbReference>
<feature type="compositionally biased region" description="Polar residues" evidence="1">
    <location>
        <begin position="107"/>
        <end position="147"/>
    </location>
</feature>
<organism evidence="3 4">
    <name type="scientific">Erythranthe guttata</name>
    <name type="common">Yellow monkey flower</name>
    <name type="synonym">Mimulus guttatus</name>
    <dbReference type="NCBI Taxonomy" id="4155"/>
    <lineage>
        <taxon>Eukaryota</taxon>
        <taxon>Viridiplantae</taxon>
        <taxon>Streptophyta</taxon>
        <taxon>Embryophyta</taxon>
        <taxon>Tracheophyta</taxon>
        <taxon>Spermatophyta</taxon>
        <taxon>Magnoliopsida</taxon>
        <taxon>eudicotyledons</taxon>
        <taxon>Gunneridae</taxon>
        <taxon>Pentapetalae</taxon>
        <taxon>asterids</taxon>
        <taxon>lamiids</taxon>
        <taxon>Lamiales</taxon>
        <taxon>Phrymaceae</taxon>
        <taxon>Erythranthe</taxon>
    </lineage>
</organism>
<accession>A0A022Q6D7</accession>
<evidence type="ECO:0000256" key="1">
    <source>
        <dbReference type="SAM" id="MobiDB-lite"/>
    </source>
</evidence>
<keyword evidence="4" id="KW-1185">Reference proteome</keyword>
<dbReference type="STRING" id="4155.A0A022Q6D7"/>
<feature type="compositionally biased region" description="Low complexity" evidence="1">
    <location>
        <begin position="205"/>
        <end position="215"/>
    </location>
</feature>
<evidence type="ECO:0000313" key="3">
    <source>
        <dbReference type="EMBL" id="EYU23511.1"/>
    </source>
</evidence>
<dbReference type="PANTHER" id="PTHR33349">
    <property type="entry name" value="EMB|CAB62594.1"/>
    <property type="match status" value="1"/>
</dbReference>
<feature type="region of interest" description="Disordered" evidence="1">
    <location>
        <begin position="89"/>
        <end position="227"/>
    </location>
</feature>
<name>A0A022Q6D7_ERYGU</name>
<protein>
    <recommendedName>
        <fullName evidence="2">Calmodulin-binding domain-containing protein</fullName>
    </recommendedName>
</protein>
<evidence type="ECO:0000313" key="4">
    <source>
        <dbReference type="Proteomes" id="UP000030748"/>
    </source>
</evidence>
<dbReference type="GO" id="GO:0005516">
    <property type="term" value="F:calmodulin binding"/>
    <property type="evidence" value="ECO:0007669"/>
    <property type="project" value="InterPro"/>
</dbReference>